<organism evidence="1">
    <name type="scientific">marine sediment metagenome</name>
    <dbReference type="NCBI Taxonomy" id="412755"/>
    <lineage>
        <taxon>unclassified sequences</taxon>
        <taxon>metagenomes</taxon>
        <taxon>ecological metagenomes</taxon>
    </lineage>
</organism>
<gene>
    <name evidence="1" type="ORF">S03H2_30641</name>
</gene>
<dbReference type="AlphaFoldDB" id="X1GKM1"/>
<proteinExistence type="predicted"/>
<accession>X1GKM1</accession>
<evidence type="ECO:0000313" key="1">
    <source>
        <dbReference type="EMBL" id="GAH57737.1"/>
    </source>
</evidence>
<feature type="non-terminal residue" evidence="1">
    <location>
        <position position="131"/>
    </location>
</feature>
<sequence length="131" mass="13959">MAPTMQLTMAPVAVALFQKKAPNIVGTAIKRPAEAAAERGAIMKANPVFPAAHQAKTKAMIAIIGITHRPTLSSPASETLGLIRPLWISRAHTEDRVNRMESMVEIAAAVIPIMTIMAKPIGIMGRARSVV</sequence>
<reference evidence="1" key="1">
    <citation type="journal article" date="2014" name="Front. Microbiol.">
        <title>High frequency of phylogenetically diverse reductive dehalogenase-homologous genes in deep subseafloor sedimentary metagenomes.</title>
        <authorList>
            <person name="Kawai M."/>
            <person name="Futagami T."/>
            <person name="Toyoda A."/>
            <person name="Takaki Y."/>
            <person name="Nishi S."/>
            <person name="Hori S."/>
            <person name="Arai W."/>
            <person name="Tsubouchi T."/>
            <person name="Morono Y."/>
            <person name="Uchiyama I."/>
            <person name="Ito T."/>
            <person name="Fujiyama A."/>
            <person name="Inagaki F."/>
            <person name="Takami H."/>
        </authorList>
    </citation>
    <scope>NUCLEOTIDE SEQUENCE</scope>
    <source>
        <strain evidence="1">Expedition CK06-06</strain>
    </source>
</reference>
<dbReference type="EMBL" id="BARU01018546">
    <property type="protein sequence ID" value="GAH57737.1"/>
    <property type="molecule type" value="Genomic_DNA"/>
</dbReference>
<protein>
    <submittedName>
        <fullName evidence="1">Uncharacterized protein</fullName>
    </submittedName>
</protein>
<name>X1GKM1_9ZZZZ</name>
<comment type="caution">
    <text evidence="1">The sequence shown here is derived from an EMBL/GenBank/DDBJ whole genome shotgun (WGS) entry which is preliminary data.</text>
</comment>